<dbReference type="EMBL" id="SNRW01001322">
    <property type="protein sequence ID" value="KAA6396867.1"/>
    <property type="molecule type" value="Genomic_DNA"/>
</dbReference>
<reference evidence="3 4" key="1">
    <citation type="submission" date="2019-03" db="EMBL/GenBank/DDBJ databases">
        <title>Single cell metagenomics reveals metabolic interactions within the superorganism composed of flagellate Streblomastix strix and complex community of Bacteroidetes bacteria on its surface.</title>
        <authorList>
            <person name="Treitli S.C."/>
            <person name="Kolisko M."/>
            <person name="Husnik F."/>
            <person name="Keeling P."/>
            <person name="Hampl V."/>
        </authorList>
    </citation>
    <scope>NUCLEOTIDE SEQUENCE [LARGE SCALE GENOMIC DNA]</scope>
    <source>
        <strain evidence="3">ST1C</strain>
    </source>
</reference>
<dbReference type="InterPro" id="IPR009001">
    <property type="entry name" value="Transl_elong_EF1A/Init_IF2_C"/>
</dbReference>
<dbReference type="Proteomes" id="UP000324800">
    <property type="component" value="Unassembled WGS sequence"/>
</dbReference>
<dbReference type="SUPFAM" id="SSF50465">
    <property type="entry name" value="EF-Tu/eEF-1alpha/eIF2-gamma C-terminal domain"/>
    <property type="match status" value="1"/>
</dbReference>
<keyword evidence="1" id="KW-0547">Nucleotide-binding</keyword>
<protein>
    <submittedName>
        <fullName evidence="3">Uncharacterized protein</fullName>
    </submittedName>
</protein>
<evidence type="ECO:0000256" key="1">
    <source>
        <dbReference type="ARBA" id="ARBA00022741"/>
    </source>
</evidence>
<proteinExistence type="predicted"/>
<gene>
    <name evidence="3" type="ORF">EZS28_007605</name>
</gene>
<evidence type="ECO:0000313" key="3">
    <source>
        <dbReference type="EMBL" id="KAA6396867.1"/>
    </source>
</evidence>
<name>A0A5J4WP38_9EUKA</name>
<evidence type="ECO:0000256" key="2">
    <source>
        <dbReference type="ARBA" id="ARBA00023134"/>
    </source>
</evidence>
<keyword evidence="2" id="KW-0342">GTP-binding</keyword>
<comment type="caution">
    <text evidence="3">The sequence shown here is derived from an EMBL/GenBank/DDBJ whole genome shotgun (WGS) entry which is preliminary data.</text>
</comment>
<dbReference type="GO" id="GO:0005525">
    <property type="term" value="F:GTP binding"/>
    <property type="evidence" value="ECO:0007669"/>
    <property type="project" value="UniProtKB-KW"/>
</dbReference>
<evidence type="ECO:0000313" key="4">
    <source>
        <dbReference type="Proteomes" id="UP000324800"/>
    </source>
</evidence>
<dbReference type="AlphaFoldDB" id="A0A5J4WP38"/>
<sequence length="77" mass="9316">MRQFWIQFKRCISQRYKKRVCIRWFETRSTQEAESLQAKVIVMQHLLQILNGCTLVLDCDTSRIAFKFMEITSKIDR</sequence>
<accession>A0A5J4WP38</accession>
<dbReference type="Gene3D" id="2.40.30.10">
    <property type="entry name" value="Translation factors"/>
    <property type="match status" value="1"/>
</dbReference>
<organism evidence="3 4">
    <name type="scientific">Streblomastix strix</name>
    <dbReference type="NCBI Taxonomy" id="222440"/>
    <lineage>
        <taxon>Eukaryota</taxon>
        <taxon>Metamonada</taxon>
        <taxon>Preaxostyla</taxon>
        <taxon>Oxymonadida</taxon>
        <taxon>Streblomastigidae</taxon>
        <taxon>Streblomastix</taxon>
    </lineage>
</organism>
<dbReference type="PANTHER" id="PTHR44830">
    <property type="entry name" value="ELONGATION FACTOR 1 ALPHA"/>
    <property type="match status" value="1"/>
</dbReference>
<dbReference type="PANTHER" id="PTHR44830:SF1">
    <property type="entry name" value="TR-TYPE G DOMAIN-CONTAINING PROTEIN"/>
    <property type="match status" value="1"/>
</dbReference>
<dbReference type="OrthoDB" id="5570111at2759"/>